<comment type="caution">
    <text evidence="3">The sequence shown here is derived from an EMBL/GenBank/DDBJ whole genome shotgun (WGS) entry which is preliminary data.</text>
</comment>
<dbReference type="OrthoDB" id="267048at2759"/>
<protein>
    <recommendedName>
        <fullName evidence="2">RRM domain-containing protein</fullName>
    </recommendedName>
</protein>
<reference evidence="4" key="1">
    <citation type="submission" date="2017-01" db="EMBL/GenBank/DDBJ databases">
        <title>Comparative genomics of anhydrobiosis in the tardigrade Hypsibius dujardini.</title>
        <authorList>
            <person name="Yoshida Y."/>
            <person name="Koutsovoulos G."/>
            <person name="Laetsch D."/>
            <person name="Stevens L."/>
            <person name="Kumar S."/>
            <person name="Horikawa D."/>
            <person name="Ishino K."/>
            <person name="Komine S."/>
            <person name="Tomita M."/>
            <person name="Blaxter M."/>
            <person name="Arakawa K."/>
        </authorList>
    </citation>
    <scope>NUCLEOTIDE SEQUENCE [LARGE SCALE GENOMIC DNA]</scope>
    <source>
        <strain evidence="4">Z151</strain>
    </source>
</reference>
<keyword evidence="4" id="KW-1185">Reference proteome</keyword>
<evidence type="ECO:0000256" key="1">
    <source>
        <dbReference type="PROSITE-ProRule" id="PRU00176"/>
    </source>
</evidence>
<organism evidence="3 4">
    <name type="scientific">Hypsibius exemplaris</name>
    <name type="common">Freshwater tardigrade</name>
    <dbReference type="NCBI Taxonomy" id="2072580"/>
    <lineage>
        <taxon>Eukaryota</taxon>
        <taxon>Metazoa</taxon>
        <taxon>Ecdysozoa</taxon>
        <taxon>Tardigrada</taxon>
        <taxon>Eutardigrada</taxon>
        <taxon>Parachela</taxon>
        <taxon>Hypsibioidea</taxon>
        <taxon>Hypsibiidae</taxon>
        <taxon>Hypsibius</taxon>
    </lineage>
</organism>
<evidence type="ECO:0000313" key="3">
    <source>
        <dbReference type="EMBL" id="OWA49856.1"/>
    </source>
</evidence>
<dbReference type="Pfam" id="PF00076">
    <property type="entry name" value="RRM_1"/>
    <property type="match status" value="1"/>
</dbReference>
<dbReference type="EMBL" id="MTYJ01000175">
    <property type="protein sequence ID" value="OWA49856.1"/>
    <property type="molecule type" value="Genomic_DNA"/>
</dbReference>
<dbReference type="GO" id="GO:0003723">
    <property type="term" value="F:RNA binding"/>
    <property type="evidence" value="ECO:0007669"/>
    <property type="project" value="UniProtKB-UniRule"/>
</dbReference>
<dbReference type="SUPFAM" id="SSF54928">
    <property type="entry name" value="RNA-binding domain, RBD"/>
    <property type="match status" value="1"/>
</dbReference>
<keyword evidence="1" id="KW-0694">RNA-binding</keyword>
<proteinExistence type="predicted"/>
<gene>
    <name evidence="3" type="ORF">BV898_14393</name>
</gene>
<dbReference type="PROSITE" id="PS50102">
    <property type="entry name" value="RRM"/>
    <property type="match status" value="1"/>
</dbReference>
<dbReference type="CDD" id="cd00590">
    <property type="entry name" value="RRM_SF"/>
    <property type="match status" value="1"/>
</dbReference>
<dbReference type="AlphaFoldDB" id="A0A9X6NFJ9"/>
<dbReference type="Proteomes" id="UP000192578">
    <property type="component" value="Unassembled WGS sequence"/>
</dbReference>
<dbReference type="InterPro" id="IPR012677">
    <property type="entry name" value="Nucleotide-bd_a/b_plait_sf"/>
</dbReference>
<evidence type="ECO:0000313" key="4">
    <source>
        <dbReference type="Proteomes" id="UP000192578"/>
    </source>
</evidence>
<dbReference type="InterPro" id="IPR000504">
    <property type="entry name" value="RRM_dom"/>
</dbReference>
<dbReference type="Gene3D" id="3.30.70.330">
    <property type="match status" value="1"/>
</dbReference>
<feature type="domain" description="RRM" evidence="2">
    <location>
        <begin position="170"/>
        <end position="243"/>
    </location>
</feature>
<name>A0A9X6NFJ9_HYPEX</name>
<accession>A0A9X6NFJ9</accession>
<evidence type="ECO:0000259" key="2">
    <source>
        <dbReference type="PROSITE" id="PS50102"/>
    </source>
</evidence>
<dbReference type="InterPro" id="IPR035979">
    <property type="entry name" value="RBD_domain_sf"/>
</dbReference>
<sequence length="243" mass="26803">MTTDGVCEDVSTIENGCEDLLALAESSGILACAAKTVEKKGKMQAFMEEKISADLEQTDVGSSEIADVPPSLKGGRVIAGDSGRDRSYVARSKLAPQLVSLQMKKPVKCEKLVPLDRNTEFSLTQTANRGLVMVIWMMNHWTPQAELQGTWTLLAQINHRSSMHNIRGSRLIRLSPVHPVEQIQKPAWCREFDEEAVRHAVSILGTIRDIQFGVKPNRSLPFAFVIFASRSEAEDARNALNGT</sequence>